<keyword evidence="1" id="KW-0732">Signal</keyword>
<organism evidence="4">
    <name type="scientific">Gongylonema pulchrum</name>
    <dbReference type="NCBI Taxonomy" id="637853"/>
    <lineage>
        <taxon>Eukaryota</taxon>
        <taxon>Metazoa</taxon>
        <taxon>Ecdysozoa</taxon>
        <taxon>Nematoda</taxon>
        <taxon>Chromadorea</taxon>
        <taxon>Rhabditida</taxon>
        <taxon>Spirurina</taxon>
        <taxon>Spiruromorpha</taxon>
        <taxon>Spiruroidea</taxon>
        <taxon>Gongylonematidae</taxon>
        <taxon>Gongylonema</taxon>
    </lineage>
</organism>
<dbReference type="AlphaFoldDB" id="A0A183EWL7"/>
<feature type="chain" id="PRO_5043139301" evidence="1">
    <location>
        <begin position="20"/>
        <end position="375"/>
    </location>
</feature>
<reference evidence="2 3" key="2">
    <citation type="submission" date="2018-11" db="EMBL/GenBank/DDBJ databases">
        <authorList>
            <consortium name="Pathogen Informatics"/>
        </authorList>
    </citation>
    <scope>NUCLEOTIDE SEQUENCE [LARGE SCALE GENOMIC DNA]</scope>
</reference>
<evidence type="ECO:0000313" key="3">
    <source>
        <dbReference type="Proteomes" id="UP000271098"/>
    </source>
</evidence>
<evidence type="ECO:0000313" key="2">
    <source>
        <dbReference type="EMBL" id="VDN44104.1"/>
    </source>
</evidence>
<keyword evidence="3" id="KW-1185">Reference proteome</keyword>
<dbReference type="WBParaSite" id="GPUH_0002538801-mRNA-1">
    <property type="protein sequence ID" value="GPUH_0002538801-mRNA-1"/>
    <property type="gene ID" value="GPUH_0002538801"/>
</dbReference>
<dbReference type="EMBL" id="UYRT01104850">
    <property type="protein sequence ID" value="VDN44104.1"/>
    <property type="molecule type" value="Genomic_DNA"/>
</dbReference>
<gene>
    <name evidence="2" type="ORF">GPUH_LOCUS25361</name>
</gene>
<evidence type="ECO:0000256" key="1">
    <source>
        <dbReference type="SAM" id="SignalP"/>
    </source>
</evidence>
<sequence length="375" mass="40606">MSLAAACKLFICFIPLCLAAPGNHSSLSSDAPYQPVAETIPVTFTGTTSYLSLPDASSRNSAAVEPDARFVENVETDLSDIKGAFYYNRLESNIKEWLKTKFWSIEDHQSSIPNENLTAERGIKNFEATLRAAEPDAAHAAIATMMPFVDSDVHTNQSELWNSGLDSNTLIALISKNAQFSGLQSAADLEQLEHIQQKPITSNSTTALHSNSFFAYVTAQIPSGPVDLSRTHYKSEDFSSIPSTEIDSKSISTLLQSPTTDKLGPYATCLHGSASGSGVFSMSRPIDLEHGPNLSFSIDPRISQGSTKGATASNLVIMRSSAASNPVTNALDKYTVIRQLKKKSKLRALICNNSTPPVVNRVPTRKPSMTCHYIL</sequence>
<proteinExistence type="predicted"/>
<accession>A0A183EWL7</accession>
<feature type="signal peptide" evidence="1">
    <location>
        <begin position="1"/>
        <end position="19"/>
    </location>
</feature>
<evidence type="ECO:0000313" key="4">
    <source>
        <dbReference type="WBParaSite" id="GPUH_0002538801-mRNA-1"/>
    </source>
</evidence>
<reference evidence="4" key="1">
    <citation type="submission" date="2016-06" db="UniProtKB">
        <authorList>
            <consortium name="WormBaseParasite"/>
        </authorList>
    </citation>
    <scope>IDENTIFICATION</scope>
</reference>
<dbReference type="Proteomes" id="UP000271098">
    <property type="component" value="Unassembled WGS sequence"/>
</dbReference>
<protein>
    <submittedName>
        <fullName evidence="4">Carrier domain-containing protein</fullName>
    </submittedName>
</protein>
<name>A0A183EWL7_9BILA</name>